<dbReference type="InterPro" id="IPR011004">
    <property type="entry name" value="Trimer_LpxA-like_sf"/>
</dbReference>
<keyword evidence="3 4" id="KW-0012">Acyltransferase</keyword>
<reference evidence="4 5" key="1">
    <citation type="submission" date="2023-10" db="EMBL/GenBank/DDBJ databases">
        <title>Rubellicoccus peritrichatus gen. nov., sp. nov., isolated from an algae of coral reef tank.</title>
        <authorList>
            <person name="Luo J."/>
        </authorList>
    </citation>
    <scope>NUCLEOTIDE SEQUENCE [LARGE SCALE GENOMIC DNA]</scope>
    <source>
        <strain evidence="4 5">CR14</strain>
    </source>
</reference>
<dbReference type="EMBL" id="CP136920">
    <property type="protein sequence ID" value="WOO41447.1"/>
    <property type="molecule type" value="Genomic_DNA"/>
</dbReference>
<organism evidence="4 5">
    <name type="scientific">Rubellicoccus peritrichatus</name>
    <dbReference type="NCBI Taxonomy" id="3080537"/>
    <lineage>
        <taxon>Bacteria</taxon>
        <taxon>Pseudomonadati</taxon>
        <taxon>Verrucomicrobiota</taxon>
        <taxon>Opitutia</taxon>
        <taxon>Puniceicoccales</taxon>
        <taxon>Cerasicoccaceae</taxon>
        <taxon>Rubellicoccus</taxon>
    </lineage>
</organism>
<dbReference type="InterPro" id="IPR001451">
    <property type="entry name" value="Hexapep"/>
</dbReference>
<evidence type="ECO:0000256" key="2">
    <source>
        <dbReference type="ARBA" id="ARBA00022679"/>
    </source>
</evidence>
<dbReference type="SUPFAM" id="SSF51161">
    <property type="entry name" value="Trimeric LpxA-like enzymes"/>
    <property type="match status" value="1"/>
</dbReference>
<comment type="similarity">
    <text evidence="1">Belongs to the transferase hexapeptide repeat family.</text>
</comment>
<dbReference type="RefSeq" id="WP_317833931.1">
    <property type="nucleotide sequence ID" value="NZ_CP136920.1"/>
</dbReference>
<dbReference type="GO" id="GO:0009001">
    <property type="term" value="F:serine O-acetyltransferase activity"/>
    <property type="evidence" value="ECO:0007669"/>
    <property type="project" value="UniProtKB-EC"/>
</dbReference>
<dbReference type="InterPro" id="IPR045304">
    <property type="entry name" value="LbH_SAT"/>
</dbReference>
<dbReference type="AlphaFoldDB" id="A0AAQ3QW22"/>
<evidence type="ECO:0000256" key="3">
    <source>
        <dbReference type="ARBA" id="ARBA00023315"/>
    </source>
</evidence>
<dbReference type="Gene3D" id="2.160.10.10">
    <property type="entry name" value="Hexapeptide repeat proteins"/>
    <property type="match status" value="1"/>
</dbReference>
<dbReference type="Pfam" id="PF00132">
    <property type="entry name" value="Hexapep"/>
    <property type="match status" value="1"/>
</dbReference>
<name>A0AAQ3QW22_9BACT</name>
<evidence type="ECO:0000313" key="5">
    <source>
        <dbReference type="Proteomes" id="UP001304300"/>
    </source>
</evidence>
<dbReference type="CDD" id="cd03354">
    <property type="entry name" value="LbH_SAT"/>
    <property type="match status" value="1"/>
</dbReference>
<dbReference type="PANTHER" id="PTHR42811">
    <property type="entry name" value="SERINE ACETYLTRANSFERASE"/>
    <property type="match status" value="1"/>
</dbReference>
<accession>A0AAQ3QW22</accession>
<protein>
    <submittedName>
        <fullName evidence="4">Serine O-acetyltransferase</fullName>
        <ecNumber evidence="4">2.3.1.30</ecNumber>
    </submittedName>
</protein>
<sequence length="196" mass="21798">MTFKDYKFLVLSDLYRITDNLGIGSLFKHLIYGESFRYNFWMRTCKFSHGKRLLKYTLHPIARLIYSHYTYKMGISIPFTTDIGSGFYIGHFGGIVVNWRSTIGKNCNISHGVTLGQANRGRNKGYPIVGDDVYIGPGAKIIGAVKVGNNVAIGANCVVTKDIPDNSVVVGIPGKVISQEGSEGYVERTDYTDKIR</sequence>
<proteinExistence type="inferred from homology"/>
<keyword evidence="2 4" id="KW-0808">Transferase</keyword>
<dbReference type="Proteomes" id="UP001304300">
    <property type="component" value="Chromosome"/>
</dbReference>
<keyword evidence="5" id="KW-1185">Reference proteome</keyword>
<dbReference type="EC" id="2.3.1.30" evidence="4"/>
<evidence type="ECO:0000256" key="1">
    <source>
        <dbReference type="ARBA" id="ARBA00007274"/>
    </source>
</evidence>
<evidence type="ECO:0000313" key="4">
    <source>
        <dbReference type="EMBL" id="WOO41447.1"/>
    </source>
</evidence>
<gene>
    <name evidence="4" type="ORF">RZN69_22735</name>
</gene>